<organism evidence="1 2">
    <name type="scientific">Parachitinimonas caeni</name>
    <dbReference type="NCBI Taxonomy" id="3031301"/>
    <lineage>
        <taxon>Bacteria</taxon>
        <taxon>Pseudomonadati</taxon>
        <taxon>Pseudomonadota</taxon>
        <taxon>Betaproteobacteria</taxon>
        <taxon>Neisseriales</taxon>
        <taxon>Chitinibacteraceae</taxon>
        <taxon>Parachitinimonas</taxon>
    </lineage>
</organism>
<accession>A0ABT7DUG9</accession>
<keyword evidence="2" id="KW-1185">Reference proteome</keyword>
<evidence type="ECO:0000313" key="1">
    <source>
        <dbReference type="EMBL" id="MDK2123722.1"/>
    </source>
</evidence>
<comment type="caution">
    <text evidence="1">The sequence shown here is derived from an EMBL/GenBank/DDBJ whole genome shotgun (WGS) entry which is preliminary data.</text>
</comment>
<dbReference type="EMBL" id="JARRAF010000006">
    <property type="protein sequence ID" value="MDK2123722.1"/>
    <property type="molecule type" value="Genomic_DNA"/>
</dbReference>
<sequence length="54" mass="5761">MQSLLECYEAIASGSQAAQGFIEAIGVQAVGVNEQDLGDLPIEQLIAHGFEDRQ</sequence>
<proteinExistence type="predicted"/>
<protein>
    <submittedName>
        <fullName evidence="1">Uncharacterized protein</fullName>
    </submittedName>
</protein>
<name>A0ABT7DUG9_9NEIS</name>
<evidence type="ECO:0000313" key="2">
    <source>
        <dbReference type="Proteomes" id="UP001172778"/>
    </source>
</evidence>
<reference evidence="1" key="1">
    <citation type="submission" date="2023-03" db="EMBL/GenBank/DDBJ databases">
        <title>Chitinimonas shenzhenensis gen. nov., sp. nov., a novel member of family Burkholderiaceae isolated from activated sludge collected in Shen Zhen, China.</title>
        <authorList>
            <person name="Wang X."/>
        </authorList>
    </citation>
    <scope>NUCLEOTIDE SEQUENCE</scope>
    <source>
        <strain evidence="1">DQS-5</strain>
    </source>
</reference>
<gene>
    <name evidence="1" type="ORF">PZA18_06635</name>
</gene>
<dbReference type="Proteomes" id="UP001172778">
    <property type="component" value="Unassembled WGS sequence"/>
</dbReference>